<dbReference type="SUPFAM" id="SSF48498">
    <property type="entry name" value="Tetracyclin repressor-like, C-terminal domain"/>
    <property type="match status" value="1"/>
</dbReference>
<evidence type="ECO:0000256" key="1">
    <source>
        <dbReference type="ARBA" id="ARBA00023015"/>
    </source>
</evidence>
<comment type="caution">
    <text evidence="7">The sequence shown here is derived from an EMBL/GenBank/DDBJ whole genome shotgun (WGS) entry which is preliminary data.</text>
</comment>
<dbReference type="InterPro" id="IPR036271">
    <property type="entry name" value="Tet_transcr_reg_TetR-rel_C_sf"/>
</dbReference>
<dbReference type="AlphaFoldDB" id="A0A949JJY9"/>
<reference evidence="7" key="1">
    <citation type="submission" date="2021-06" db="EMBL/GenBank/DDBJ databases">
        <title>Sequencing of actinobacteria type strains.</title>
        <authorList>
            <person name="Nguyen G.-S."/>
            <person name="Wentzel A."/>
        </authorList>
    </citation>
    <scope>NUCLEOTIDE SEQUENCE</scope>
    <source>
        <strain evidence="7">P38-E01</strain>
    </source>
</reference>
<evidence type="ECO:0000259" key="6">
    <source>
        <dbReference type="PROSITE" id="PS50977"/>
    </source>
</evidence>
<evidence type="ECO:0000256" key="5">
    <source>
        <dbReference type="SAM" id="MobiDB-lite"/>
    </source>
</evidence>
<dbReference type="Pfam" id="PF00440">
    <property type="entry name" value="TetR_N"/>
    <property type="match status" value="1"/>
</dbReference>
<evidence type="ECO:0000256" key="2">
    <source>
        <dbReference type="ARBA" id="ARBA00023125"/>
    </source>
</evidence>
<protein>
    <submittedName>
        <fullName evidence="7">TetR/AcrR family transcriptional regulator</fullName>
    </submittedName>
</protein>
<proteinExistence type="predicted"/>
<dbReference type="SUPFAM" id="SSF46689">
    <property type="entry name" value="Homeodomain-like"/>
    <property type="match status" value="1"/>
</dbReference>
<dbReference type="GO" id="GO:0003700">
    <property type="term" value="F:DNA-binding transcription factor activity"/>
    <property type="evidence" value="ECO:0007669"/>
    <property type="project" value="TreeGrafter"/>
</dbReference>
<keyword evidence="3" id="KW-0804">Transcription</keyword>
<name>A0A949JJY9_9ACTN</name>
<feature type="domain" description="HTH tetR-type" evidence="6">
    <location>
        <begin position="35"/>
        <end position="94"/>
    </location>
</feature>
<evidence type="ECO:0000313" key="7">
    <source>
        <dbReference type="EMBL" id="MBU7596551.1"/>
    </source>
</evidence>
<dbReference type="PANTHER" id="PTHR30055">
    <property type="entry name" value="HTH-TYPE TRANSCRIPTIONAL REGULATOR RUTR"/>
    <property type="match status" value="1"/>
</dbReference>
<dbReference type="InterPro" id="IPR009057">
    <property type="entry name" value="Homeodomain-like_sf"/>
</dbReference>
<evidence type="ECO:0000256" key="3">
    <source>
        <dbReference type="ARBA" id="ARBA00023163"/>
    </source>
</evidence>
<dbReference type="Pfam" id="PF21597">
    <property type="entry name" value="TetR_C_43"/>
    <property type="match status" value="1"/>
</dbReference>
<gene>
    <name evidence="7" type="ORF">JGS22_002575</name>
</gene>
<organism evidence="7 8">
    <name type="scientific">Streptomyces tardus</name>
    <dbReference type="NCBI Taxonomy" id="2780544"/>
    <lineage>
        <taxon>Bacteria</taxon>
        <taxon>Bacillati</taxon>
        <taxon>Actinomycetota</taxon>
        <taxon>Actinomycetes</taxon>
        <taxon>Kitasatosporales</taxon>
        <taxon>Streptomycetaceae</taxon>
        <taxon>Streptomyces</taxon>
    </lineage>
</organism>
<dbReference type="InterPro" id="IPR001647">
    <property type="entry name" value="HTH_TetR"/>
</dbReference>
<dbReference type="EMBL" id="JAELVF020000001">
    <property type="protein sequence ID" value="MBU7596551.1"/>
    <property type="molecule type" value="Genomic_DNA"/>
</dbReference>
<feature type="compositionally biased region" description="Low complexity" evidence="5">
    <location>
        <begin position="235"/>
        <end position="259"/>
    </location>
</feature>
<dbReference type="Proteomes" id="UP000694501">
    <property type="component" value="Unassembled WGS sequence"/>
</dbReference>
<evidence type="ECO:0000313" key="8">
    <source>
        <dbReference type="Proteomes" id="UP000694501"/>
    </source>
</evidence>
<feature type="region of interest" description="Disordered" evidence="5">
    <location>
        <begin position="1"/>
        <end position="20"/>
    </location>
</feature>
<evidence type="ECO:0000256" key="4">
    <source>
        <dbReference type="PROSITE-ProRule" id="PRU00335"/>
    </source>
</evidence>
<keyword evidence="2 4" id="KW-0238">DNA-binding</keyword>
<accession>A0A949JJY9</accession>
<feature type="compositionally biased region" description="Basic and acidic residues" evidence="5">
    <location>
        <begin position="1"/>
        <end position="10"/>
    </location>
</feature>
<feature type="compositionally biased region" description="Pro residues" evidence="5">
    <location>
        <begin position="215"/>
        <end position="224"/>
    </location>
</feature>
<dbReference type="InterPro" id="IPR049445">
    <property type="entry name" value="TetR_SbtR-like_C"/>
</dbReference>
<keyword evidence="1" id="KW-0805">Transcription regulation</keyword>
<dbReference type="InterPro" id="IPR050109">
    <property type="entry name" value="HTH-type_TetR-like_transc_reg"/>
</dbReference>
<keyword evidence="8" id="KW-1185">Reference proteome</keyword>
<feature type="DNA-binding region" description="H-T-H motif" evidence="4">
    <location>
        <begin position="57"/>
        <end position="76"/>
    </location>
</feature>
<dbReference type="RefSeq" id="WP_211039423.1">
    <property type="nucleotide sequence ID" value="NZ_JAELVF020000001.1"/>
</dbReference>
<feature type="region of interest" description="Disordered" evidence="5">
    <location>
        <begin position="214"/>
        <end position="259"/>
    </location>
</feature>
<dbReference type="PANTHER" id="PTHR30055:SF234">
    <property type="entry name" value="HTH-TYPE TRANSCRIPTIONAL REGULATOR BETI"/>
    <property type="match status" value="1"/>
</dbReference>
<dbReference type="PROSITE" id="PS50977">
    <property type="entry name" value="HTH_TETR_2"/>
    <property type="match status" value="1"/>
</dbReference>
<dbReference type="PRINTS" id="PR00455">
    <property type="entry name" value="HTHTETR"/>
</dbReference>
<dbReference type="GO" id="GO:0000976">
    <property type="term" value="F:transcription cis-regulatory region binding"/>
    <property type="evidence" value="ECO:0007669"/>
    <property type="project" value="TreeGrafter"/>
</dbReference>
<dbReference type="Gene3D" id="1.10.357.10">
    <property type="entry name" value="Tetracycline Repressor, domain 2"/>
    <property type="match status" value="1"/>
</dbReference>
<sequence>MPDQPSHKDTPAAAHGAADGAVDGGAAGGLRIDARYNRERILRAAREAYTAHGIDVPVATIARRAGVGVATVYRRFPTRASLVTAAFSRQLSRCAGVLDEALADPDPWHGFCTLIEQVCAMHAADRGFTEAFLSEFPDSGEFGRERARADEGLARLVRAAKGTGKLREDFEVSDVALLLRANCGVVGDSVPGSTAASRRLVAYFLHSFRAEHAEPLPPPAPLDLPGPLRSRDGARAAGSGTGARAGTKARGPRAADQSR</sequence>